<name>A0ABD3MC24_9STRA</name>
<dbReference type="PANTHER" id="PTHR15606">
    <property type="entry name" value="DNAJ HOMOLOG SUBFAMILY C MEMBER 8/LIPOPOLYSACCHARIDE SPECIFIC RESPONSE-7-RELATED"/>
    <property type="match status" value="1"/>
</dbReference>
<dbReference type="EMBL" id="JALLBG020000149">
    <property type="protein sequence ID" value="KAL3761493.1"/>
    <property type="molecule type" value="Genomic_DNA"/>
</dbReference>
<feature type="compositionally biased region" description="Basic and acidic residues" evidence="2">
    <location>
        <begin position="404"/>
        <end position="416"/>
    </location>
</feature>
<protein>
    <submittedName>
        <fullName evidence="5">Uncharacterized protein</fullName>
    </submittedName>
</protein>
<dbReference type="PROSITE" id="PS51154">
    <property type="entry name" value="MACRO"/>
    <property type="match status" value="1"/>
</dbReference>
<feature type="compositionally biased region" description="Basic and acidic residues" evidence="2">
    <location>
        <begin position="437"/>
        <end position="465"/>
    </location>
</feature>
<dbReference type="AlphaFoldDB" id="A0ABD3MC24"/>
<comment type="caution">
    <text evidence="5">The sequence shown here is derived from an EMBL/GenBank/DDBJ whole genome shotgun (WGS) entry which is preliminary data.</text>
</comment>
<dbReference type="InterPro" id="IPR019734">
    <property type="entry name" value="TPR_rpt"/>
</dbReference>
<dbReference type="SUPFAM" id="SSF46565">
    <property type="entry name" value="Chaperone J-domain"/>
    <property type="match status" value="1"/>
</dbReference>
<feature type="compositionally biased region" description="Acidic residues" evidence="2">
    <location>
        <begin position="425"/>
        <end position="436"/>
    </location>
</feature>
<feature type="compositionally biased region" description="Basic and acidic residues" evidence="2">
    <location>
        <begin position="620"/>
        <end position="661"/>
    </location>
</feature>
<dbReference type="InterPro" id="IPR042858">
    <property type="entry name" value="DNAJC8"/>
</dbReference>
<feature type="region of interest" description="Disordered" evidence="2">
    <location>
        <begin position="620"/>
        <end position="680"/>
    </location>
</feature>
<feature type="repeat" description="TPR" evidence="1">
    <location>
        <begin position="268"/>
        <end position="301"/>
    </location>
</feature>
<dbReference type="InterPro" id="IPR043472">
    <property type="entry name" value="Macro_dom-like"/>
</dbReference>
<dbReference type="SUPFAM" id="SSF52949">
    <property type="entry name" value="Macro domain-like"/>
    <property type="match status" value="1"/>
</dbReference>
<dbReference type="PANTHER" id="PTHR15606:SF4">
    <property type="entry name" value="DNAJ HOMOLOG SUBFAMILY C MEMBER 8"/>
    <property type="match status" value="1"/>
</dbReference>
<evidence type="ECO:0000256" key="2">
    <source>
        <dbReference type="SAM" id="MobiDB-lite"/>
    </source>
</evidence>
<accession>A0ABD3MC24</accession>
<dbReference type="InterPro" id="IPR002589">
    <property type="entry name" value="Macro_dom"/>
</dbReference>
<dbReference type="Pfam" id="PF00226">
    <property type="entry name" value="DnaJ"/>
    <property type="match status" value="1"/>
</dbReference>
<dbReference type="Proteomes" id="UP001530293">
    <property type="component" value="Unassembled WGS sequence"/>
</dbReference>
<feature type="region of interest" description="Disordered" evidence="2">
    <location>
        <begin position="219"/>
        <end position="269"/>
    </location>
</feature>
<dbReference type="Gene3D" id="1.25.40.10">
    <property type="entry name" value="Tetratricopeptide repeat domain"/>
    <property type="match status" value="1"/>
</dbReference>
<evidence type="ECO:0000313" key="6">
    <source>
        <dbReference type="Proteomes" id="UP001530293"/>
    </source>
</evidence>
<proteinExistence type="predicted"/>
<sequence>MTLSPVASYLIQAATRPFHLIIAHGSVVDFVYPPNPTKSAIVNAANEACLGGGGVDGAISTAGGPNLLSDRRNLPLVSSCSSGLGNGVRCPTGRAVMTGPNTYDKLCVPYVIHAVGPNYSEYNANDEESMRMGDKLLQSAYTSSMECGQCAHLEALAFCLLSAGVYRGARGVQDVLRIGLKSISQFGGYEGLKSVYVCGFTSEEVDELITIADEIGLSKMSPTDRGGDAQGGTADDNGSAENGTARQDQQQNEKQSDQDTREEWELQRDELKSTADAHFRTKAYALAIQAYQDALQLDPTNHIILSNKSAAHLANGEKSKALHDARKCVEYASSWAKGHTRLAAAMASLGRYNEAATVYSKVINELEPTNAAAIAGLEDCRLKQQLAREEKEKEASRLQMELDRQKAEKEELEKQNNRASRGGGDEEDDLLDDFFSEVEKVSEKPKPTKSDEGSRKGDCPEETNNRIKTQLSDLGTSAYQIDRLLQINYEWKNLNPFHVLDVPYDIDDDSIISARYRALSLLVHPDKCPDDPVRAKDAFEQVRKAMTHMNDTDKRRHVRALIEQGMKQGKRDWEAAKKVNGTMSSCDSMQEKEALAQAQSKATMKIFADIEQSRRNIERRKREFEKRERSQEDEEKAKEKNEMEFDKRWREGERVEKRVGNWRDFQGGTEKSTKKGRSNG</sequence>
<dbReference type="PROSITE" id="PS50005">
    <property type="entry name" value="TPR"/>
    <property type="match status" value="1"/>
</dbReference>
<reference evidence="5 6" key="1">
    <citation type="submission" date="2024-10" db="EMBL/GenBank/DDBJ databases">
        <title>Updated reference genomes for cyclostephanoid diatoms.</title>
        <authorList>
            <person name="Roberts W.R."/>
            <person name="Alverson A.J."/>
        </authorList>
    </citation>
    <scope>NUCLEOTIDE SEQUENCE [LARGE SCALE GENOMIC DNA]</scope>
    <source>
        <strain evidence="5 6">AJA232-27</strain>
    </source>
</reference>
<dbReference type="InterPro" id="IPR036869">
    <property type="entry name" value="J_dom_sf"/>
</dbReference>
<dbReference type="Gene3D" id="1.10.287.110">
    <property type="entry name" value="DnaJ domain"/>
    <property type="match status" value="1"/>
</dbReference>
<feature type="domain" description="Macro" evidence="4">
    <location>
        <begin position="7"/>
        <end position="216"/>
    </location>
</feature>
<keyword evidence="6" id="KW-1185">Reference proteome</keyword>
<dbReference type="PROSITE" id="PS50076">
    <property type="entry name" value="DNAJ_2"/>
    <property type="match status" value="1"/>
</dbReference>
<keyword evidence="1" id="KW-0802">TPR repeat</keyword>
<evidence type="ECO:0000259" key="3">
    <source>
        <dbReference type="PROSITE" id="PS50076"/>
    </source>
</evidence>
<dbReference type="CDD" id="cd06257">
    <property type="entry name" value="DnaJ"/>
    <property type="match status" value="1"/>
</dbReference>
<evidence type="ECO:0000259" key="4">
    <source>
        <dbReference type="PROSITE" id="PS51154"/>
    </source>
</evidence>
<dbReference type="SMART" id="SM00028">
    <property type="entry name" value="TPR"/>
    <property type="match status" value="3"/>
</dbReference>
<organism evidence="5 6">
    <name type="scientific">Discostella pseudostelligera</name>
    <dbReference type="NCBI Taxonomy" id="259834"/>
    <lineage>
        <taxon>Eukaryota</taxon>
        <taxon>Sar</taxon>
        <taxon>Stramenopiles</taxon>
        <taxon>Ochrophyta</taxon>
        <taxon>Bacillariophyta</taxon>
        <taxon>Coscinodiscophyceae</taxon>
        <taxon>Thalassiosirophycidae</taxon>
        <taxon>Stephanodiscales</taxon>
        <taxon>Stephanodiscaceae</taxon>
        <taxon>Discostella</taxon>
    </lineage>
</organism>
<dbReference type="InterPro" id="IPR011990">
    <property type="entry name" value="TPR-like_helical_dom_sf"/>
</dbReference>
<feature type="region of interest" description="Disordered" evidence="2">
    <location>
        <begin position="404"/>
        <end position="466"/>
    </location>
</feature>
<feature type="compositionally biased region" description="Basic and acidic residues" evidence="2">
    <location>
        <begin position="254"/>
        <end position="269"/>
    </location>
</feature>
<dbReference type="Pfam" id="PF01661">
    <property type="entry name" value="Macro"/>
    <property type="match status" value="1"/>
</dbReference>
<dbReference type="InterPro" id="IPR001623">
    <property type="entry name" value="DnaJ_domain"/>
</dbReference>
<dbReference type="Gene3D" id="3.40.220.10">
    <property type="entry name" value="Leucine Aminopeptidase, subunit E, domain 1"/>
    <property type="match status" value="1"/>
</dbReference>
<feature type="domain" description="J" evidence="3">
    <location>
        <begin position="495"/>
        <end position="566"/>
    </location>
</feature>
<dbReference type="SMART" id="SM00271">
    <property type="entry name" value="DnaJ"/>
    <property type="match status" value="1"/>
</dbReference>
<dbReference type="SUPFAM" id="SSF48452">
    <property type="entry name" value="TPR-like"/>
    <property type="match status" value="1"/>
</dbReference>
<evidence type="ECO:0000256" key="1">
    <source>
        <dbReference type="PROSITE-ProRule" id="PRU00339"/>
    </source>
</evidence>
<evidence type="ECO:0000313" key="5">
    <source>
        <dbReference type="EMBL" id="KAL3761493.1"/>
    </source>
</evidence>
<dbReference type="SMART" id="SM00506">
    <property type="entry name" value="A1pp"/>
    <property type="match status" value="1"/>
</dbReference>
<gene>
    <name evidence="5" type="ORF">ACHAWU_006523</name>
</gene>